<accession>A0A7J4YTN2</accession>
<organism evidence="1 3">
    <name type="scientific">Bacteroides finegoldii</name>
    <dbReference type="NCBI Taxonomy" id="338188"/>
    <lineage>
        <taxon>Bacteria</taxon>
        <taxon>Pseudomonadati</taxon>
        <taxon>Bacteroidota</taxon>
        <taxon>Bacteroidia</taxon>
        <taxon>Bacteroidales</taxon>
        <taxon>Bacteroidaceae</taxon>
        <taxon>Bacteroides</taxon>
    </lineage>
</organism>
<proteinExistence type="predicted"/>
<dbReference type="EMBL" id="VWAK01000002">
    <property type="protein sequence ID" value="KAA5232759.1"/>
    <property type="molecule type" value="Genomic_DNA"/>
</dbReference>
<dbReference type="GeneID" id="92989176"/>
<gene>
    <name evidence="2" type="ORF">F2Z09_02600</name>
    <name evidence="1" type="ORF">F2Z22_01925</name>
</gene>
<keyword evidence="4" id="KW-1185">Reference proteome</keyword>
<evidence type="ECO:0000313" key="4">
    <source>
        <dbReference type="Proteomes" id="UP000440198"/>
    </source>
</evidence>
<sequence length="167" mass="19794">MRTNEQIFIWLLVMLVWASTLSAQNKKEYNSEVVNKIITSRDYKIGVDTYILSYREYIELDYPESSIAIKNDSVFSDLFFIEESDIPYSGRGNELRFQVPLKKYTMDIDRKGNVYIKFSARTKVDKFNFKIIVYVDGRAIVNVFMQHYQSVSFWGELNMRREETESL</sequence>
<evidence type="ECO:0000313" key="1">
    <source>
        <dbReference type="EMBL" id="KAA5232759.1"/>
    </source>
</evidence>
<dbReference type="AlphaFoldDB" id="A0A7J4YTN2"/>
<dbReference type="Proteomes" id="UP000440198">
    <property type="component" value="Unassembled WGS sequence"/>
</dbReference>
<dbReference type="RefSeq" id="WP_007750952.1">
    <property type="nucleotide sequence ID" value="NZ_JADOZO010000101.1"/>
</dbReference>
<dbReference type="EMBL" id="VWAG01000003">
    <property type="protein sequence ID" value="KAA5259681.1"/>
    <property type="molecule type" value="Genomic_DNA"/>
</dbReference>
<dbReference type="InterPro" id="IPR025347">
    <property type="entry name" value="DUF4251"/>
</dbReference>
<comment type="caution">
    <text evidence="1">The sequence shown here is derived from an EMBL/GenBank/DDBJ whole genome shotgun (WGS) entry which is preliminary data.</text>
</comment>
<protein>
    <submittedName>
        <fullName evidence="1">DUF4251 domain-containing protein</fullName>
    </submittedName>
</protein>
<evidence type="ECO:0000313" key="3">
    <source>
        <dbReference type="Proteomes" id="UP000421791"/>
    </source>
</evidence>
<dbReference type="Gene3D" id="2.40.128.410">
    <property type="match status" value="1"/>
</dbReference>
<reference evidence="3 4" key="1">
    <citation type="journal article" date="2019" name="Nat. Med.">
        <title>A library of human gut bacterial isolates paired with longitudinal multiomics data enables mechanistic microbiome research.</title>
        <authorList>
            <person name="Poyet M."/>
            <person name="Groussin M."/>
            <person name="Gibbons S.M."/>
            <person name="Avila-Pacheco J."/>
            <person name="Jiang X."/>
            <person name="Kearney S.M."/>
            <person name="Perrotta A.R."/>
            <person name="Berdy B."/>
            <person name="Zhao S."/>
            <person name="Lieberman T.D."/>
            <person name="Swanson P.K."/>
            <person name="Smith M."/>
            <person name="Roesemann S."/>
            <person name="Alexander J.E."/>
            <person name="Rich S.A."/>
            <person name="Livny J."/>
            <person name="Vlamakis H."/>
            <person name="Clish C."/>
            <person name="Bullock K."/>
            <person name="Deik A."/>
            <person name="Scott J."/>
            <person name="Pierce K.A."/>
            <person name="Xavier R.J."/>
            <person name="Alm E.J."/>
        </authorList>
    </citation>
    <scope>NUCLEOTIDE SEQUENCE [LARGE SCALE GENOMIC DNA]</scope>
    <source>
        <strain evidence="2 4">BIOML-A2</strain>
        <strain evidence="1 3">BIOML-A6</strain>
    </source>
</reference>
<dbReference type="Proteomes" id="UP000421791">
    <property type="component" value="Unassembled WGS sequence"/>
</dbReference>
<name>A0A7J4YTN2_9BACE</name>
<evidence type="ECO:0000313" key="2">
    <source>
        <dbReference type="EMBL" id="KAA5259681.1"/>
    </source>
</evidence>
<dbReference type="Pfam" id="PF14059">
    <property type="entry name" value="DUF4251"/>
    <property type="match status" value="1"/>
</dbReference>